<sequence length="361" mass="39381">MAETEPSPTGSARLPPLTNQFPQWSRTTPLAALPSCSDGIPGFLRVTKKCGGEVVVGRSEGLLLPSMSADPLLHIAQLEQNIRWLHEQHQLMLSSLHQEVEVLRQRNRDLQFQLVFSKGGITISHSSSDSSPEDKHKFVLSPKECNTRTLQVEMLDREVTELKAALAEANANNASLSTLVEQQKKQVMALEARVVEADYEAKLEDAERLIRRLRRDNEDQRKEIAALRAAMNKNSSGGGSSGGGRHSSGRRGGGGGGGGGSQPHEHRFPPLHSQSYWHHSQQRTKTSPEYSSQSSGGGGNQRRGGGGGEGGQVAPSLPHLSRNYSQPSGSNSNRSRYYSNGNHYYNHRGNRGGRGNRDPSQ</sequence>
<name>A0A1B6F4K0_9HEMI</name>
<evidence type="ECO:0000313" key="4">
    <source>
        <dbReference type="EMBL" id="JAS45118.1"/>
    </source>
</evidence>
<organism evidence="4">
    <name type="scientific">Cuerna arida</name>
    <dbReference type="NCBI Taxonomy" id="1464854"/>
    <lineage>
        <taxon>Eukaryota</taxon>
        <taxon>Metazoa</taxon>
        <taxon>Ecdysozoa</taxon>
        <taxon>Arthropoda</taxon>
        <taxon>Hexapoda</taxon>
        <taxon>Insecta</taxon>
        <taxon>Pterygota</taxon>
        <taxon>Neoptera</taxon>
        <taxon>Paraneoptera</taxon>
        <taxon>Hemiptera</taxon>
        <taxon>Auchenorrhyncha</taxon>
        <taxon>Membracoidea</taxon>
        <taxon>Cicadellidae</taxon>
        <taxon>Cicadellinae</taxon>
        <taxon>Proconiini</taxon>
        <taxon>Cuerna</taxon>
    </lineage>
</organism>
<gene>
    <name evidence="4" type="ORF">g.21104</name>
</gene>
<feature type="compositionally biased region" description="Low complexity" evidence="2">
    <location>
        <begin position="328"/>
        <end position="344"/>
    </location>
</feature>
<dbReference type="PANTHER" id="PTHR14882:SF5">
    <property type="entry name" value="COILED-COIL DOMAIN CONTAINING 74A"/>
    <property type="match status" value="1"/>
</dbReference>
<reference evidence="4" key="1">
    <citation type="submission" date="2015-11" db="EMBL/GenBank/DDBJ databases">
        <title>De novo transcriptome assembly of four potential Pierce s Disease insect vectors from Arizona vineyards.</title>
        <authorList>
            <person name="Tassone E.E."/>
        </authorList>
    </citation>
    <scope>NUCLEOTIDE SEQUENCE</scope>
</reference>
<protein>
    <recommendedName>
        <fullName evidence="3">CCDC92/74 N-terminal domain-containing protein</fullName>
    </recommendedName>
</protein>
<proteinExistence type="predicted"/>
<dbReference type="Pfam" id="PF14916">
    <property type="entry name" value="CCDC92"/>
    <property type="match status" value="1"/>
</dbReference>
<feature type="compositionally biased region" description="Gly residues" evidence="2">
    <location>
        <begin position="236"/>
        <end position="261"/>
    </location>
</feature>
<feature type="compositionally biased region" description="Gly residues" evidence="2">
    <location>
        <begin position="295"/>
        <end position="311"/>
    </location>
</feature>
<evidence type="ECO:0000256" key="1">
    <source>
        <dbReference type="ARBA" id="ARBA00023054"/>
    </source>
</evidence>
<accession>A0A1B6F4K0</accession>
<dbReference type="InterPro" id="IPR040370">
    <property type="entry name" value="CCDC74A/CCDC74B/CCDC92"/>
</dbReference>
<feature type="domain" description="CCDC92/74 N-terminal" evidence="3">
    <location>
        <begin position="75"/>
        <end position="126"/>
    </location>
</feature>
<dbReference type="InterPro" id="IPR039496">
    <property type="entry name" value="CCDC92/74_N"/>
</dbReference>
<keyword evidence="1" id="KW-0175">Coiled coil</keyword>
<dbReference type="EMBL" id="GECZ01024651">
    <property type="protein sequence ID" value="JAS45118.1"/>
    <property type="molecule type" value="Transcribed_RNA"/>
</dbReference>
<feature type="region of interest" description="Disordered" evidence="2">
    <location>
        <begin position="229"/>
        <end position="361"/>
    </location>
</feature>
<evidence type="ECO:0000259" key="3">
    <source>
        <dbReference type="Pfam" id="PF14916"/>
    </source>
</evidence>
<evidence type="ECO:0000256" key="2">
    <source>
        <dbReference type="SAM" id="MobiDB-lite"/>
    </source>
</evidence>
<feature type="compositionally biased region" description="Polar residues" evidence="2">
    <location>
        <begin position="272"/>
        <end position="290"/>
    </location>
</feature>
<dbReference type="AlphaFoldDB" id="A0A1B6F4K0"/>
<dbReference type="PANTHER" id="PTHR14882">
    <property type="entry name" value="COILED-COIL DOMAIN-CONTAINING 74A"/>
    <property type="match status" value="1"/>
</dbReference>